<sequence length="634" mass="73487">MDSFNDSSQEPSELNTDIDLKISSEQSNEDFTKESEPKEENIKSISEDSKEYSSDDTKTYTKDITFNKSQIKSTNDKVQKMQFKQSRLMTENQVLHNHIDQLVTSKSAAEFELKQLKLQDKEINESQENMIQNLSIENTQLKRKLDDAQETIESQAQEIAKLTKEQKEMQNATFNEIQSLKQENRKLTRKQKLQTQNAANKEENEIIKKLQEQNEKNLDKIVEFQKHLAALTTLLNLQNVKSEELWIKIMDEFALGRAAKERNAILEQENAKLKSDLKISLEELENIKKPTKTSSKQADELNSVLQKLLHEERKINKENCIQLNKLHEKVKFSNIFAQVLCNVYKQVNDLHAALQRDQNKNKFKSLIFTTICIRNLLSKNNSSIEETTVIHNTFDAFFKKNCDKNIDCKFKWLRMAYTRLTEDLVHSQADLQTSEEKRNHLKKKINQMKLEITQNTDNSSHYEKKYRAMRQKIDTLKAELNSMIQPSLYESTVKSLDQEIARSSELQGKCIKLEETLTERDNEIVILKREIDTLHVTINTVNANLENVKNQMKEDDAEKEILELLVKGKSKDILALERIVARQENYRASVTQHLNLVTRSLSPHIPSAVLGDKCIKIGKPTALAENINPAFIYN</sequence>
<evidence type="ECO:0000256" key="1">
    <source>
        <dbReference type="SAM" id="Coils"/>
    </source>
</evidence>
<organism evidence="3 4">
    <name type="scientific">Trichomonas vaginalis (strain ATCC PRA-98 / G3)</name>
    <dbReference type="NCBI Taxonomy" id="412133"/>
    <lineage>
        <taxon>Eukaryota</taxon>
        <taxon>Metamonada</taxon>
        <taxon>Parabasalia</taxon>
        <taxon>Trichomonadida</taxon>
        <taxon>Trichomonadidae</taxon>
        <taxon>Trichomonas</taxon>
    </lineage>
</organism>
<dbReference type="VEuPathDB" id="TrichDB:TVAG_077410"/>
<dbReference type="Gene3D" id="1.10.287.1490">
    <property type="match status" value="1"/>
</dbReference>
<protein>
    <submittedName>
        <fullName evidence="3">Uncharacterized protein</fullName>
    </submittedName>
</protein>
<feature type="coiled-coil region" evidence="1">
    <location>
        <begin position="431"/>
        <end position="479"/>
    </location>
</feature>
<dbReference type="EMBL" id="DS113292">
    <property type="protein sequence ID" value="EAY13003.1"/>
    <property type="molecule type" value="Genomic_DNA"/>
</dbReference>
<dbReference type="InParanoid" id="A2E2U8"/>
<dbReference type="SMR" id="A2E2U8"/>
<name>A2E2U8_TRIV3</name>
<dbReference type="KEGG" id="tva:4770971"/>
<keyword evidence="1" id="KW-0175">Coiled coil</keyword>
<dbReference type="Proteomes" id="UP000001542">
    <property type="component" value="Unassembled WGS sequence"/>
</dbReference>
<dbReference type="RefSeq" id="XP_001325226.1">
    <property type="nucleotide sequence ID" value="XM_001325191.1"/>
</dbReference>
<feature type="coiled-coil region" evidence="1">
    <location>
        <begin position="124"/>
        <end position="227"/>
    </location>
</feature>
<feature type="compositionally biased region" description="Polar residues" evidence="2">
    <location>
        <begin position="1"/>
        <end position="15"/>
    </location>
</feature>
<keyword evidence="4" id="KW-1185">Reference proteome</keyword>
<reference evidence="3" key="1">
    <citation type="submission" date="2006-10" db="EMBL/GenBank/DDBJ databases">
        <authorList>
            <person name="Amadeo P."/>
            <person name="Zhao Q."/>
            <person name="Wortman J."/>
            <person name="Fraser-Liggett C."/>
            <person name="Carlton J."/>
        </authorList>
    </citation>
    <scope>NUCLEOTIDE SEQUENCE</scope>
    <source>
        <strain evidence="3">G3</strain>
    </source>
</reference>
<evidence type="ECO:0000313" key="4">
    <source>
        <dbReference type="Proteomes" id="UP000001542"/>
    </source>
</evidence>
<accession>A2E2U8</accession>
<reference evidence="3" key="2">
    <citation type="journal article" date="2007" name="Science">
        <title>Draft genome sequence of the sexually transmitted pathogen Trichomonas vaginalis.</title>
        <authorList>
            <person name="Carlton J.M."/>
            <person name="Hirt R.P."/>
            <person name="Silva J.C."/>
            <person name="Delcher A.L."/>
            <person name="Schatz M."/>
            <person name="Zhao Q."/>
            <person name="Wortman J.R."/>
            <person name="Bidwell S.L."/>
            <person name="Alsmark U.C.M."/>
            <person name="Besteiro S."/>
            <person name="Sicheritz-Ponten T."/>
            <person name="Noel C.J."/>
            <person name="Dacks J.B."/>
            <person name="Foster P.G."/>
            <person name="Simillion C."/>
            <person name="Van de Peer Y."/>
            <person name="Miranda-Saavedra D."/>
            <person name="Barton G.J."/>
            <person name="Westrop G.D."/>
            <person name="Mueller S."/>
            <person name="Dessi D."/>
            <person name="Fiori P.L."/>
            <person name="Ren Q."/>
            <person name="Paulsen I."/>
            <person name="Zhang H."/>
            <person name="Bastida-Corcuera F.D."/>
            <person name="Simoes-Barbosa A."/>
            <person name="Brown M.T."/>
            <person name="Hayes R.D."/>
            <person name="Mukherjee M."/>
            <person name="Okumura C.Y."/>
            <person name="Schneider R."/>
            <person name="Smith A.J."/>
            <person name="Vanacova S."/>
            <person name="Villalvazo M."/>
            <person name="Haas B.J."/>
            <person name="Pertea M."/>
            <person name="Feldblyum T.V."/>
            <person name="Utterback T.R."/>
            <person name="Shu C.L."/>
            <person name="Osoegawa K."/>
            <person name="de Jong P.J."/>
            <person name="Hrdy I."/>
            <person name="Horvathova L."/>
            <person name="Zubacova Z."/>
            <person name="Dolezal P."/>
            <person name="Malik S.B."/>
            <person name="Logsdon J.M. Jr."/>
            <person name="Henze K."/>
            <person name="Gupta A."/>
            <person name="Wang C.C."/>
            <person name="Dunne R.L."/>
            <person name="Upcroft J.A."/>
            <person name="Upcroft P."/>
            <person name="White O."/>
            <person name="Salzberg S.L."/>
            <person name="Tang P."/>
            <person name="Chiu C.-H."/>
            <person name="Lee Y.-S."/>
            <person name="Embley T.M."/>
            <person name="Coombs G.H."/>
            <person name="Mottram J.C."/>
            <person name="Tachezy J."/>
            <person name="Fraser-Liggett C.M."/>
            <person name="Johnson P.J."/>
        </authorList>
    </citation>
    <scope>NUCLEOTIDE SEQUENCE [LARGE SCALE GENOMIC DNA]</scope>
    <source>
        <strain evidence="3">G3</strain>
    </source>
</reference>
<evidence type="ECO:0000313" key="3">
    <source>
        <dbReference type="EMBL" id="EAY13003.1"/>
    </source>
</evidence>
<feature type="coiled-coil region" evidence="1">
    <location>
        <begin position="256"/>
        <end position="318"/>
    </location>
</feature>
<proteinExistence type="predicted"/>
<feature type="coiled-coil region" evidence="1">
    <location>
        <begin position="531"/>
        <end position="565"/>
    </location>
</feature>
<dbReference type="AlphaFoldDB" id="A2E2U8"/>
<feature type="compositionally biased region" description="Basic and acidic residues" evidence="2">
    <location>
        <begin position="30"/>
        <end position="57"/>
    </location>
</feature>
<gene>
    <name evidence="3" type="ORF">TVAG_077410</name>
</gene>
<feature type="region of interest" description="Disordered" evidence="2">
    <location>
        <begin position="1"/>
        <end position="57"/>
    </location>
</feature>
<evidence type="ECO:0000256" key="2">
    <source>
        <dbReference type="SAM" id="MobiDB-lite"/>
    </source>
</evidence>
<dbReference type="VEuPathDB" id="TrichDB:TVAGG3_0896470"/>
<dbReference type="STRING" id="5722.A2E2U8"/>